<organism evidence="3 4">
    <name type="scientific">Phaeodactylum tricornutum (strain CCAP 1055/1)</name>
    <dbReference type="NCBI Taxonomy" id="556484"/>
    <lineage>
        <taxon>Eukaryota</taxon>
        <taxon>Sar</taxon>
        <taxon>Stramenopiles</taxon>
        <taxon>Ochrophyta</taxon>
        <taxon>Bacillariophyta</taxon>
        <taxon>Bacillariophyceae</taxon>
        <taxon>Bacillariophycidae</taxon>
        <taxon>Naviculales</taxon>
        <taxon>Phaeodactylaceae</taxon>
        <taxon>Phaeodactylum</taxon>
    </lineage>
</organism>
<dbReference type="Proteomes" id="UP000000759">
    <property type="component" value="Unassembled WGS sequence"/>
</dbReference>
<protein>
    <recommendedName>
        <fullName evidence="2">Integrase catalytic domain-containing protein</fullName>
    </recommendedName>
</protein>
<evidence type="ECO:0000313" key="4">
    <source>
        <dbReference type="Proteomes" id="UP000000759"/>
    </source>
</evidence>
<dbReference type="SUPFAM" id="SSF53098">
    <property type="entry name" value="Ribonuclease H-like"/>
    <property type="match status" value="1"/>
</dbReference>
<dbReference type="GO" id="GO:0003676">
    <property type="term" value="F:nucleic acid binding"/>
    <property type="evidence" value="ECO:0007669"/>
    <property type="project" value="InterPro"/>
</dbReference>
<reference evidence="4" key="2">
    <citation type="submission" date="2008-08" db="EMBL/GenBank/DDBJ databases">
        <authorList>
            <consortium name="Diatom Consortium"/>
            <person name="Grigoriev I."/>
            <person name="Grimwood J."/>
            <person name="Kuo A."/>
            <person name="Otillar R.P."/>
            <person name="Salamov A."/>
            <person name="Detter J.C."/>
            <person name="Lindquist E."/>
            <person name="Shapiro H."/>
            <person name="Lucas S."/>
            <person name="Glavina del Rio T."/>
            <person name="Pitluck S."/>
            <person name="Rokhsar D."/>
            <person name="Bowler C."/>
        </authorList>
    </citation>
    <scope>GENOME REANNOTATION</scope>
    <source>
        <strain evidence="4">CCAP 1055/1</strain>
    </source>
</reference>
<dbReference type="PaxDb" id="2850-Phatrdraft1762"/>
<reference evidence="3 4" key="1">
    <citation type="journal article" date="2008" name="Nature">
        <title>The Phaeodactylum genome reveals the evolutionary history of diatom genomes.</title>
        <authorList>
            <person name="Bowler C."/>
            <person name="Allen A.E."/>
            <person name="Badger J.H."/>
            <person name="Grimwood J."/>
            <person name="Jabbari K."/>
            <person name="Kuo A."/>
            <person name="Maheswari U."/>
            <person name="Martens C."/>
            <person name="Maumus F."/>
            <person name="Otillar R.P."/>
            <person name="Rayko E."/>
            <person name="Salamov A."/>
            <person name="Vandepoele K."/>
            <person name="Beszteri B."/>
            <person name="Gruber A."/>
            <person name="Heijde M."/>
            <person name="Katinka M."/>
            <person name="Mock T."/>
            <person name="Valentin K."/>
            <person name="Verret F."/>
            <person name="Berges J.A."/>
            <person name="Brownlee C."/>
            <person name="Cadoret J.P."/>
            <person name="Chiovitti A."/>
            <person name="Choi C.J."/>
            <person name="Coesel S."/>
            <person name="De Martino A."/>
            <person name="Detter J.C."/>
            <person name="Durkin C."/>
            <person name="Falciatore A."/>
            <person name="Fournet J."/>
            <person name="Haruta M."/>
            <person name="Huysman M.J."/>
            <person name="Jenkins B.D."/>
            <person name="Jiroutova K."/>
            <person name="Jorgensen R.E."/>
            <person name="Joubert Y."/>
            <person name="Kaplan A."/>
            <person name="Kroger N."/>
            <person name="Kroth P.G."/>
            <person name="La Roche J."/>
            <person name="Lindquist E."/>
            <person name="Lommer M."/>
            <person name="Martin-Jezequel V."/>
            <person name="Lopez P.J."/>
            <person name="Lucas S."/>
            <person name="Mangogna M."/>
            <person name="McGinnis K."/>
            <person name="Medlin L.K."/>
            <person name="Montsant A."/>
            <person name="Oudot-Le Secq M.P."/>
            <person name="Napoli C."/>
            <person name="Obornik M."/>
            <person name="Parker M.S."/>
            <person name="Petit J.L."/>
            <person name="Porcel B.M."/>
            <person name="Poulsen N."/>
            <person name="Robison M."/>
            <person name="Rychlewski L."/>
            <person name="Rynearson T.A."/>
            <person name="Schmutz J."/>
            <person name="Shapiro H."/>
            <person name="Siaut M."/>
            <person name="Stanley M."/>
            <person name="Sussman M.R."/>
            <person name="Taylor A.R."/>
            <person name="Vardi A."/>
            <person name="von Dassow P."/>
            <person name="Vyverman W."/>
            <person name="Willis A."/>
            <person name="Wyrwicz L.S."/>
            <person name="Rokhsar D.S."/>
            <person name="Weissenbach J."/>
            <person name="Armbrust E.V."/>
            <person name="Green B.R."/>
            <person name="Van de Peer Y."/>
            <person name="Grigoriev I.V."/>
        </authorList>
    </citation>
    <scope>NUCLEOTIDE SEQUENCE [LARGE SCALE GENOMIC DNA]</scope>
    <source>
        <strain evidence="3 4">CCAP 1055/1</strain>
    </source>
</reference>
<dbReference type="RefSeq" id="XP_002176453.1">
    <property type="nucleotide sequence ID" value="XM_002176417.1"/>
</dbReference>
<name>B7S4G4_PHATC</name>
<dbReference type="InterPro" id="IPR012337">
    <property type="entry name" value="RNaseH-like_sf"/>
</dbReference>
<dbReference type="EMBL" id="DS999286">
    <property type="protein sequence ID" value="EEC42562.1"/>
    <property type="molecule type" value="Genomic_DNA"/>
</dbReference>
<dbReference type="InterPro" id="IPR039537">
    <property type="entry name" value="Retrotran_Ty1/copia-like"/>
</dbReference>
<dbReference type="PANTHER" id="PTHR42648">
    <property type="entry name" value="TRANSPOSASE, PUTATIVE-RELATED"/>
    <property type="match status" value="1"/>
</dbReference>
<feature type="region of interest" description="Disordered" evidence="1">
    <location>
        <begin position="411"/>
        <end position="432"/>
    </location>
</feature>
<sequence length="1104" mass="124235">MVPATRQMTSEAVYAHILDNILLLSQEHPIRLSFQQQGYESAIDILSIFENELDALGYRSPTPIDGVDNPRIPLLMAHRQILRHFLRWQASLERQKGSPMKPSELIALNNEDFVQYRGSALGQVSTTNSPSTLAPTSTSITPKVRSAADDFRRGVKRDKTHYPVLKDDKYWDNFYRSFVVTAVSHNVEKVLDPTYAPTEPSDKALFEEQKKFVYSALEHTLQTDMGKNLVREHSFDFDAQEVFRKVVKHYTESASAKISSATTLGYLTTAKYGSSWTGTAEGFILHWKNHLRIYHNTVPMAEQLPKQLCLSLLENAVHDVPELCQVKITATLDLAKGGNPISYESYLSLLLASASLYDKGNNFSNSRSPKEKRSIHSTDLSYHPTDFDIDQDVNYDIDLSPSVLYEANAHARGENRTNNRHYSTPTNRERPYIPRDMWNQLSDDAKAILQGLAAPAKVPPVSNGSARPLMAHVHATGTRDEAPDDNNGTPVDTFHDCAPETELLAHLSDRVGRMDPGDIRKVLAASRNTVSTGSLRPHGTTKSLQSNVLQYQVSRHTVQNTTSALVDRGANGGLAGSDVTVLHKTGRSANITGINEHTLSNLDIVTAAGLVESQRGPIVVIMHQYAHLGKGKTIHSSAQLEHYHNRVQDRSRTVGGNQRIVTLDDYIIPLNIRQGLPYMDMRAPTSHELHSLPHVVLTSDVDWDPSVLDNEIDMKAEWHTDIHDLPGMPYIEPRFDDLGQYMHRHVAICDSQRHDALDRILTCNKHAVQRNEHDYDALRPCLAWVSSDTVRKTIFATTQYAREVYNAPLRKHFKSRFPALNVHRRNEAVATDTIWSDTPAVDNGAKYAQLFVGRRSLVTDVYPMKTDKEFVNALEDHIRYRGAMDKLISDRAQAEISKKVTDITRAYHIDQWQSEPHHQHQNFAERRIATIEANTNNVLNKTGAPNSTWLLCVTYICYVFNHLAHESLDNRTPLEILDGSTPDISVLLQFSFWEPVCYRIEDATFPSDGTEKRGRFVGIADSVGDALTYKILTEDTNRILFRSSVRSASVPSETNLRLATQDGESISKPINFIKSRRTENQNSYALKELPGFTPDDLIGRTQTF</sequence>
<dbReference type="AlphaFoldDB" id="B7S4G4"/>
<dbReference type="PANTHER" id="PTHR42648:SF18">
    <property type="entry name" value="RETROTRANSPOSON, UNCLASSIFIED-LIKE PROTEIN"/>
    <property type="match status" value="1"/>
</dbReference>
<evidence type="ECO:0000259" key="2">
    <source>
        <dbReference type="PROSITE" id="PS50994"/>
    </source>
</evidence>
<dbReference type="GeneID" id="7205104"/>
<dbReference type="PROSITE" id="PS50994">
    <property type="entry name" value="INTEGRASE"/>
    <property type="match status" value="1"/>
</dbReference>
<feature type="domain" description="Integrase catalytic" evidence="2">
    <location>
        <begin position="814"/>
        <end position="981"/>
    </location>
</feature>
<proteinExistence type="predicted"/>
<keyword evidence="4" id="KW-1185">Reference proteome</keyword>
<evidence type="ECO:0000256" key="1">
    <source>
        <dbReference type="SAM" id="MobiDB-lite"/>
    </source>
</evidence>
<dbReference type="InterPro" id="IPR036397">
    <property type="entry name" value="RNaseH_sf"/>
</dbReference>
<dbReference type="Gene3D" id="3.30.420.10">
    <property type="entry name" value="Ribonuclease H-like superfamily/Ribonuclease H"/>
    <property type="match status" value="1"/>
</dbReference>
<accession>B7S4G4</accession>
<dbReference type="KEGG" id="pti:PHATRDRAFT_bd1762"/>
<dbReference type="InParanoid" id="B7S4G4"/>
<evidence type="ECO:0000313" key="3">
    <source>
        <dbReference type="EMBL" id="EEC42562.1"/>
    </source>
</evidence>
<gene>
    <name evidence="3" type="ORF">PHATRDRAFT_bd1762</name>
</gene>
<dbReference type="GO" id="GO:0015074">
    <property type="term" value="P:DNA integration"/>
    <property type="evidence" value="ECO:0007669"/>
    <property type="project" value="InterPro"/>
</dbReference>
<dbReference type="HOGENOM" id="CLU_000850_0_1_1"/>
<dbReference type="InterPro" id="IPR001584">
    <property type="entry name" value="Integrase_cat-core"/>
</dbReference>